<evidence type="ECO:0000259" key="3">
    <source>
        <dbReference type="Pfam" id="PF00881"/>
    </source>
</evidence>
<dbReference type="RefSeq" id="WP_091272257.1">
    <property type="nucleotide sequence ID" value="NZ_FAOZ01000003.1"/>
</dbReference>
<accession>A0A0S4QGL7</accession>
<gene>
    <name evidence="4" type="ORF">Ga0074812_10385</name>
</gene>
<keyword evidence="2" id="KW-0560">Oxidoreductase</keyword>
<dbReference type="PANTHER" id="PTHR43673">
    <property type="entry name" value="NAD(P)H NITROREDUCTASE YDGI-RELATED"/>
    <property type="match status" value="1"/>
</dbReference>
<keyword evidence="5" id="KW-1185">Reference proteome</keyword>
<dbReference type="Pfam" id="PF00881">
    <property type="entry name" value="Nitroreductase"/>
    <property type="match status" value="1"/>
</dbReference>
<comment type="similarity">
    <text evidence="1">Belongs to the nitroreductase family.</text>
</comment>
<dbReference type="SUPFAM" id="SSF55469">
    <property type="entry name" value="FMN-dependent nitroreductase-like"/>
    <property type="match status" value="1"/>
</dbReference>
<dbReference type="Gene3D" id="3.40.109.10">
    <property type="entry name" value="NADH Oxidase"/>
    <property type="match status" value="1"/>
</dbReference>
<protein>
    <submittedName>
        <fullName evidence="4">Nitroreductase</fullName>
    </submittedName>
</protein>
<evidence type="ECO:0000256" key="1">
    <source>
        <dbReference type="ARBA" id="ARBA00007118"/>
    </source>
</evidence>
<dbReference type="InterPro" id="IPR029479">
    <property type="entry name" value="Nitroreductase"/>
</dbReference>
<dbReference type="AlphaFoldDB" id="A0A0S4QGL7"/>
<evidence type="ECO:0000313" key="5">
    <source>
        <dbReference type="Proteomes" id="UP000198802"/>
    </source>
</evidence>
<organism evidence="4 5">
    <name type="scientific">Parafrankia irregularis</name>
    <dbReference type="NCBI Taxonomy" id="795642"/>
    <lineage>
        <taxon>Bacteria</taxon>
        <taxon>Bacillati</taxon>
        <taxon>Actinomycetota</taxon>
        <taxon>Actinomycetes</taxon>
        <taxon>Frankiales</taxon>
        <taxon>Frankiaceae</taxon>
        <taxon>Parafrankia</taxon>
    </lineage>
</organism>
<dbReference type="CDD" id="cd02062">
    <property type="entry name" value="Nitro_FMN_reductase"/>
    <property type="match status" value="1"/>
</dbReference>
<dbReference type="PANTHER" id="PTHR43673:SF10">
    <property type="entry name" value="NADH DEHYDROGENASE_NAD(P)H NITROREDUCTASE XCC3605-RELATED"/>
    <property type="match status" value="1"/>
</dbReference>
<feature type="domain" description="Nitroreductase" evidence="3">
    <location>
        <begin position="19"/>
        <end position="191"/>
    </location>
</feature>
<evidence type="ECO:0000313" key="4">
    <source>
        <dbReference type="EMBL" id="CUU54595.1"/>
    </source>
</evidence>
<dbReference type="InterPro" id="IPR000415">
    <property type="entry name" value="Nitroreductase-like"/>
</dbReference>
<sequence>MSDSEPGTAPTIDLREAMRTARSLRRFRPDPVPDEVLARCLEAATWAPSGSNAQAWRFVVLRSPEARAVLGPAFREGWDWVRTIYGQSAEPPAPDDMSRQARLTRTMLHLVDNFEKVPVYVLFCYRLSGFVSEFIEAGSIFPAMQNFLLAARAEGLGTVPSTWFTFGEDKLRSVIGMPDDWRIASLVAAGWPEGRHGPVRRRPVGTVTALDTWDNPFLPS</sequence>
<dbReference type="Proteomes" id="UP000198802">
    <property type="component" value="Unassembled WGS sequence"/>
</dbReference>
<proteinExistence type="inferred from homology"/>
<dbReference type="EMBL" id="FAOZ01000003">
    <property type="protein sequence ID" value="CUU54595.1"/>
    <property type="molecule type" value="Genomic_DNA"/>
</dbReference>
<dbReference type="GO" id="GO:0016491">
    <property type="term" value="F:oxidoreductase activity"/>
    <property type="evidence" value="ECO:0007669"/>
    <property type="project" value="UniProtKB-KW"/>
</dbReference>
<reference evidence="5" key="1">
    <citation type="submission" date="2015-11" db="EMBL/GenBank/DDBJ databases">
        <authorList>
            <person name="Varghese N."/>
        </authorList>
    </citation>
    <scope>NUCLEOTIDE SEQUENCE [LARGE SCALE GENOMIC DNA]</scope>
    <source>
        <strain evidence="5">DSM 45899</strain>
    </source>
</reference>
<name>A0A0S4QGL7_9ACTN</name>
<evidence type="ECO:0000256" key="2">
    <source>
        <dbReference type="ARBA" id="ARBA00023002"/>
    </source>
</evidence>